<evidence type="ECO:0000313" key="1">
    <source>
        <dbReference type="EMBL" id="MFD1694869.1"/>
    </source>
</evidence>
<accession>A0ABW4JS10</accession>
<sequence>MGILLDFASAARATRSHPPARLSRIARRDRPADIIFFPGVRYEREALELAARIGTIRSGAGPAPQEQG</sequence>
<gene>
    <name evidence="1" type="ORF">ACFSC7_05020</name>
</gene>
<keyword evidence="2" id="KW-1185">Reference proteome</keyword>
<comment type="caution">
    <text evidence="1">The sequence shown here is derived from an EMBL/GenBank/DDBJ whole genome shotgun (WGS) entry which is preliminary data.</text>
</comment>
<organism evidence="1 2">
    <name type="scientific">Roseibium aestuarii</name>
    <dbReference type="NCBI Taxonomy" id="2600299"/>
    <lineage>
        <taxon>Bacteria</taxon>
        <taxon>Pseudomonadati</taxon>
        <taxon>Pseudomonadota</taxon>
        <taxon>Alphaproteobacteria</taxon>
        <taxon>Hyphomicrobiales</taxon>
        <taxon>Stappiaceae</taxon>
        <taxon>Roseibium</taxon>
    </lineage>
</organism>
<dbReference type="EMBL" id="JBHUFA010000001">
    <property type="protein sequence ID" value="MFD1694869.1"/>
    <property type="molecule type" value="Genomic_DNA"/>
</dbReference>
<evidence type="ECO:0000313" key="2">
    <source>
        <dbReference type="Proteomes" id="UP001597327"/>
    </source>
</evidence>
<proteinExistence type="predicted"/>
<name>A0ABW4JS10_9HYPH</name>
<protein>
    <submittedName>
        <fullName evidence="1">Uncharacterized protein</fullName>
    </submittedName>
</protein>
<dbReference type="RefSeq" id="WP_149891328.1">
    <property type="nucleotide sequence ID" value="NZ_JBHUFA010000001.1"/>
</dbReference>
<reference evidence="2" key="1">
    <citation type="journal article" date="2019" name="Int. J. Syst. Evol. Microbiol.">
        <title>The Global Catalogue of Microorganisms (GCM) 10K type strain sequencing project: providing services to taxonomists for standard genome sequencing and annotation.</title>
        <authorList>
            <consortium name="The Broad Institute Genomics Platform"/>
            <consortium name="The Broad Institute Genome Sequencing Center for Infectious Disease"/>
            <person name="Wu L."/>
            <person name="Ma J."/>
        </authorList>
    </citation>
    <scope>NUCLEOTIDE SEQUENCE [LARGE SCALE GENOMIC DNA]</scope>
    <source>
        <strain evidence="2">JCM 3369</strain>
    </source>
</reference>
<dbReference type="Proteomes" id="UP001597327">
    <property type="component" value="Unassembled WGS sequence"/>
</dbReference>